<name>A0A7C1FQ63_THERO</name>
<accession>A0A7C1FQ63</accession>
<dbReference type="GO" id="GO:0016151">
    <property type="term" value="F:nickel cation binding"/>
    <property type="evidence" value="ECO:0007669"/>
    <property type="project" value="UniProtKB-UniRule"/>
</dbReference>
<reference evidence="3" key="1">
    <citation type="journal article" date="2020" name="mSystems">
        <title>Genome- and Community-Level Interaction Insights into Carbon Utilization and Element Cycling Functions of Hydrothermarchaeota in Hydrothermal Sediment.</title>
        <authorList>
            <person name="Zhou Z."/>
            <person name="Liu Y."/>
            <person name="Xu W."/>
            <person name="Pan J."/>
            <person name="Luo Z.H."/>
            <person name="Li M."/>
        </authorList>
    </citation>
    <scope>NUCLEOTIDE SEQUENCE [LARGE SCALE GENOMIC DNA]</scope>
    <source>
        <strain evidence="3">SpSt-222</strain>
    </source>
</reference>
<dbReference type="Gene3D" id="3.10.20.300">
    <property type="entry name" value="mk0293 like domain"/>
    <property type="match status" value="1"/>
</dbReference>
<evidence type="ECO:0000256" key="2">
    <source>
        <dbReference type="HAMAP-Rule" id="MF_01074"/>
    </source>
</evidence>
<dbReference type="Pfam" id="PF01969">
    <property type="entry name" value="Ni_insertion"/>
    <property type="match status" value="1"/>
</dbReference>
<keyword evidence="2" id="KW-0456">Lyase</keyword>
<gene>
    <name evidence="3" type="primary">larC</name>
    <name evidence="3" type="ORF">ENP47_02985</name>
</gene>
<dbReference type="InterPro" id="IPR002822">
    <property type="entry name" value="Ni_insertion"/>
</dbReference>
<protein>
    <recommendedName>
        <fullName evidence="2">Putative nickel insertion protein</fullName>
    </recommendedName>
</protein>
<comment type="caution">
    <text evidence="3">The sequence shown here is derived from an EMBL/GenBank/DDBJ whole genome shotgun (WGS) entry which is preliminary data.</text>
</comment>
<dbReference type="AlphaFoldDB" id="A0A7C1FQ63"/>
<dbReference type="HAMAP" id="MF_01074">
    <property type="entry name" value="LarC"/>
    <property type="match status" value="1"/>
</dbReference>
<organism evidence="3">
    <name type="scientific">Thermomicrobium roseum</name>
    <dbReference type="NCBI Taxonomy" id="500"/>
    <lineage>
        <taxon>Bacteria</taxon>
        <taxon>Pseudomonadati</taxon>
        <taxon>Thermomicrobiota</taxon>
        <taxon>Thermomicrobia</taxon>
        <taxon>Thermomicrobiales</taxon>
        <taxon>Thermomicrobiaceae</taxon>
        <taxon>Thermomicrobium</taxon>
    </lineage>
</organism>
<dbReference type="EMBL" id="DSJL01000007">
    <property type="protein sequence ID" value="HEF64560.1"/>
    <property type="molecule type" value="Genomic_DNA"/>
</dbReference>
<proteinExistence type="inferred from homology"/>
<evidence type="ECO:0000313" key="3">
    <source>
        <dbReference type="EMBL" id="HEF64560.1"/>
    </source>
</evidence>
<dbReference type="PANTHER" id="PTHR36566">
    <property type="entry name" value="NICKEL INSERTION PROTEIN-RELATED"/>
    <property type="match status" value="1"/>
</dbReference>
<comment type="similarity">
    <text evidence="2">Belongs to the LarC family.</text>
</comment>
<dbReference type="Gene3D" id="3.30.70.1380">
    <property type="entry name" value="Transcriptional regulatory protein pf0864 domain like"/>
    <property type="match status" value="1"/>
</dbReference>
<sequence length="404" mass="44528">MRIAVIDPFSGASGDMLLGALVDVGLAVEELSAQLAATLDLEGYRIVAEPVVRHGLRGTQVRVLVEEPQPARHWNDLRALLVSSALPPRVRQRALAVFQRLAEAEAHVHGVPVEQVHFHEVGAVDSIVDIVGVIWGFELLGVEEIACGPLPMSRGWVETAHGRLPVPAPATAALLASAAVPTVPIDIDAELVTPTGAALLVTLARFQWPPFRPERVGYGFGARELPWPNALRLWLGEASVVPPRPDEAELLLQTNLDDMNPQFVEPLVDRLFAAGALDVYLTPIVMKRSRPAVEVNVICRATDRPELERILFEHSTTFGVRALPIERRKLERRLVSIATRWGEVSVKLKIFGERVVDAVPEYRDCLAIHQRTGLPIHEIWSEARRLAEPLIGQRVPPEDLTARE</sequence>
<dbReference type="GO" id="GO:0016829">
    <property type="term" value="F:lyase activity"/>
    <property type="evidence" value="ECO:0007669"/>
    <property type="project" value="UniProtKB-UniRule"/>
</dbReference>
<dbReference type="NCBIfam" id="TIGR00299">
    <property type="entry name" value="nickel pincer cofactor biosynthesis protein LarC"/>
    <property type="match status" value="1"/>
</dbReference>
<keyword evidence="1 2" id="KW-0533">Nickel</keyword>
<evidence type="ECO:0000256" key="1">
    <source>
        <dbReference type="ARBA" id="ARBA00022596"/>
    </source>
</evidence>
<dbReference type="PANTHER" id="PTHR36566:SF1">
    <property type="entry name" value="PYRIDINIUM-3,5-BISTHIOCARBOXYLIC ACID MONONUCLEOTIDE NICKEL INSERTION PROTEIN"/>
    <property type="match status" value="1"/>
</dbReference>